<dbReference type="EMBL" id="BBML01000004">
    <property type="protein sequence ID" value="GAK96983.1"/>
    <property type="molecule type" value="Genomic_DNA"/>
</dbReference>
<dbReference type="Gene3D" id="3.40.50.200">
    <property type="entry name" value="Peptidase S8/S53 domain"/>
    <property type="match status" value="1"/>
</dbReference>
<comment type="caution">
    <text evidence="8">The sequence shown here is derived from an EMBL/GenBank/DDBJ whole genome shotgun (WGS) entry which is preliminary data.</text>
</comment>
<protein>
    <recommendedName>
        <fullName evidence="7">Peptidase S8/S53 domain-containing protein</fullName>
    </recommendedName>
</protein>
<dbReference type="PANTHER" id="PTHR43806">
    <property type="entry name" value="PEPTIDASE S8"/>
    <property type="match status" value="1"/>
</dbReference>
<feature type="domain" description="Peptidase S8/S53" evidence="7">
    <location>
        <begin position="208"/>
        <end position="484"/>
    </location>
</feature>
<reference evidence="8" key="1">
    <citation type="journal article" date="2014" name="Genome Announc.">
        <title>Draft Genome Sequences of Marine Flavobacterium Nonlabens Strains NR17, NR24, NR27, NR32, NR33, and Ara13.</title>
        <authorList>
            <person name="Nakanishi M."/>
            <person name="Meirelles P."/>
            <person name="Suzuki R."/>
            <person name="Takatani N."/>
            <person name="Mino S."/>
            <person name="Suda W."/>
            <person name="Oshima K."/>
            <person name="Hattori M."/>
            <person name="Ohkuma M."/>
            <person name="Hosokawa M."/>
            <person name="Miyashita K."/>
            <person name="Thompson F.L."/>
            <person name="Niwa A."/>
            <person name="Sawabe T."/>
            <person name="Sawabe T."/>
        </authorList>
    </citation>
    <scope>NUCLEOTIDE SEQUENCE [LARGE SCALE GENOMIC DNA]</scope>
    <source>
        <strain evidence="8">JCM 19294</strain>
    </source>
</reference>
<dbReference type="InterPro" id="IPR050131">
    <property type="entry name" value="Peptidase_S8_subtilisin-like"/>
</dbReference>
<dbReference type="PROSITE" id="PS51892">
    <property type="entry name" value="SUBTILASE"/>
    <property type="match status" value="1"/>
</dbReference>
<dbReference type="STRING" id="319236.BST91_03795"/>
<dbReference type="PANTHER" id="PTHR43806:SF11">
    <property type="entry name" value="CEREVISIN-RELATED"/>
    <property type="match status" value="1"/>
</dbReference>
<comment type="similarity">
    <text evidence="1 5">Belongs to the peptidase S8 family.</text>
</comment>
<dbReference type="InterPro" id="IPR000209">
    <property type="entry name" value="Peptidase_S8/S53_dom"/>
</dbReference>
<dbReference type="SUPFAM" id="SSF52743">
    <property type="entry name" value="Subtilisin-like"/>
    <property type="match status" value="1"/>
</dbReference>
<evidence type="ECO:0000313" key="9">
    <source>
        <dbReference type="Proteomes" id="UP000029221"/>
    </source>
</evidence>
<keyword evidence="3 5" id="KW-0378">Hydrolase</keyword>
<dbReference type="InterPro" id="IPR015500">
    <property type="entry name" value="Peptidase_S8_subtilisin-rel"/>
</dbReference>
<evidence type="ECO:0000256" key="3">
    <source>
        <dbReference type="ARBA" id="ARBA00022801"/>
    </source>
</evidence>
<feature type="active site" description="Charge relay system" evidence="5">
    <location>
        <position position="217"/>
    </location>
</feature>
<organism evidence="8 9">
    <name type="scientific">Nonlabens tegetincola</name>
    <dbReference type="NCBI Taxonomy" id="323273"/>
    <lineage>
        <taxon>Bacteria</taxon>
        <taxon>Pseudomonadati</taxon>
        <taxon>Bacteroidota</taxon>
        <taxon>Flavobacteriia</taxon>
        <taxon>Flavobacteriales</taxon>
        <taxon>Flavobacteriaceae</taxon>
        <taxon>Nonlabens</taxon>
    </lineage>
</organism>
<dbReference type="eggNOG" id="COG1404">
    <property type="taxonomic scope" value="Bacteria"/>
</dbReference>
<feature type="coiled-coil region" evidence="6">
    <location>
        <begin position="88"/>
        <end position="115"/>
    </location>
</feature>
<feature type="active site" description="Charge relay system" evidence="5">
    <location>
        <position position="438"/>
    </location>
</feature>
<feature type="active site" description="Charge relay system" evidence="5">
    <location>
        <position position="267"/>
    </location>
</feature>
<evidence type="ECO:0000256" key="1">
    <source>
        <dbReference type="ARBA" id="ARBA00011073"/>
    </source>
</evidence>
<dbReference type="PROSITE" id="PS51257">
    <property type="entry name" value="PROKAR_LIPOPROTEIN"/>
    <property type="match status" value="1"/>
</dbReference>
<evidence type="ECO:0000256" key="6">
    <source>
        <dbReference type="SAM" id="Coils"/>
    </source>
</evidence>
<dbReference type="Pfam" id="PF00082">
    <property type="entry name" value="Peptidase_S8"/>
    <property type="match status" value="1"/>
</dbReference>
<dbReference type="GO" id="GO:0006508">
    <property type="term" value="P:proteolysis"/>
    <property type="evidence" value="ECO:0007669"/>
    <property type="project" value="UniProtKB-KW"/>
</dbReference>
<dbReference type="AlphaFoldDB" id="A0A090Q5J8"/>
<dbReference type="CDD" id="cd00306">
    <property type="entry name" value="Peptidases_S8_S53"/>
    <property type="match status" value="1"/>
</dbReference>
<dbReference type="PRINTS" id="PR00723">
    <property type="entry name" value="SUBTILISIN"/>
</dbReference>
<evidence type="ECO:0000256" key="2">
    <source>
        <dbReference type="ARBA" id="ARBA00022670"/>
    </source>
</evidence>
<evidence type="ECO:0000313" key="8">
    <source>
        <dbReference type="EMBL" id="GAK96983.1"/>
    </source>
</evidence>
<evidence type="ECO:0000259" key="7">
    <source>
        <dbReference type="Pfam" id="PF00082"/>
    </source>
</evidence>
<keyword evidence="9" id="KW-1185">Reference proteome</keyword>
<proteinExistence type="inferred from homology"/>
<name>A0A090Q5J8_9FLAO</name>
<dbReference type="Proteomes" id="UP000029221">
    <property type="component" value="Unassembled WGS sequence"/>
</dbReference>
<keyword evidence="2 5" id="KW-0645">Protease</keyword>
<accession>A0A090Q5J8</accession>
<keyword evidence="4 5" id="KW-0720">Serine protease</keyword>
<evidence type="ECO:0000256" key="5">
    <source>
        <dbReference type="PROSITE-ProRule" id="PRU01240"/>
    </source>
</evidence>
<dbReference type="RefSeq" id="WP_042278542.1">
    <property type="nucleotide sequence ID" value="NZ_BBML01000004.1"/>
</dbReference>
<gene>
    <name evidence="8" type="ORF">JCM19294_489</name>
</gene>
<evidence type="ECO:0000256" key="4">
    <source>
        <dbReference type="ARBA" id="ARBA00022825"/>
    </source>
</evidence>
<dbReference type="GO" id="GO:0004252">
    <property type="term" value="F:serine-type endopeptidase activity"/>
    <property type="evidence" value="ECO:0007669"/>
    <property type="project" value="UniProtKB-UniRule"/>
</dbReference>
<sequence length="493" mass="54203">MKKLLTAAIAVFILYSCSDDLTEGNNSDSSQQKELLSPEQINKYVDQQLQETGDVDWTNAPAQILWSAAVNGDMMLNIGYGTDDDYFAETKSNEINDLKNQILEIVADKESLTEKEVLIDDHDFFYQLEVSVTRIETIQALQNLQGIRYIDPIGYSYEMAGEQKSNSGCNQSPDNINTADYTNISPGARMPWNFNIHNIDDAWNYSTGSGVTLAVIDTGLTPNNYLMNAGFNDGASTGRNVQRYGNFIDSSWWWSNNVDGPNDRCGHGSQMASVAAAPRNNDKLPVGVAYNSNLVVYRSTEDVVLNDYHERKGVSEALRTLGNRSDVKIISMSIGYVWSIGNIKDAVRYANSRGKLIFAAGGTSTSFTNWYGVIFPASMSETVAVTGIKDNGYNRCDVCHSGSKIDFTVTMQRANNSNRTVPVLGFNTGQQKYVGGSSVATATTAGIAALVWSKNPSWTKTQVLNKLKQSAHFYPNRNSSYGYGNIDALQAVQ</sequence>
<keyword evidence="6" id="KW-0175">Coiled coil</keyword>
<dbReference type="InterPro" id="IPR036852">
    <property type="entry name" value="Peptidase_S8/S53_dom_sf"/>
</dbReference>